<name>A0A9X2RXT0_STRMQ</name>
<dbReference type="Proteomes" id="UP001142400">
    <property type="component" value="Unassembled WGS sequence"/>
</dbReference>
<evidence type="ECO:0000313" key="3">
    <source>
        <dbReference type="Proteomes" id="UP001142400"/>
    </source>
</evidence>
<dbReference type="AlphaFoldDB" id="A0A9X2RXT0"/>
<accession>A0A9X2RXT0</accession>
<comment type="caution">
    <text evidence="2">The sequence shown here is derived from an EMBL/GenBank/DDBJ whole genome shotgun (WGS) entry which is preliminary data.</text>
</comment>
<proteinExistence type="predicted"/>
<sequence length="55" mass="5864">MSVVGQHRSPCPRSAARRLLRRASSAGEPLVLSAPAARGADDSVEVPTDWTNTFD</sequence>
<gene>
    <name evidence="2" type="ORF">NQU54_25080</name>
</gene>
<dbReference type="RefSeq" id="WP_257633093.1">
    <property type="nucleotide sequence ID" value="NZ_JANIIC010000031.1"/>
</dbReference>
<evidence type="ECO:0000256" key="1">
    <source>
        <dbReference type="SAM" id="MobiDB-lite"/>
    </source>
</evidence>
<feature type="region of interest" description="Disordered" evidence="1">
    <location>
        <begin position="22"/>
        <end position="55"/>
    </location>
</feature>
<protein>
    <submittedName>
        <fullName evidence="2">Uncharacterized protein</fullName>
    </submittedName>
</protein>
<organism evidence="2 3">
    <name type="scientific">Streptomyces malaysiensis subsp. samsunensis</name>
    <dbReference type="NCBI Taxonomy" id="459658"/>
    <lineage>
        <taxon>Bacteria</taxon>
        <taxon>Bacillati</taxon>
        <taxon>Actinomycetota</taxon>
        <taxon>Actinomycetes</taxon>
        <taxon>Kitasatosporales</taxon>
        <taxon>Streptomycetaceae</taxon>
        <taxon>Streptomyces</taxon>
        <taxon>Streptomyces violaceusniger group</taxon>
    </lineage>
</organism>
<dbReference type="EMBL" id="JANIIC010000031">
    <property type="protein sequence ID" value="MCQ8832244.1"/>
    <property type="molecule type" value="Genomic_DNA"/>
</dbReference>
<reference evidence="2" key="1">
    <citation type="submission" date="2022-06" db="EMBL/GenBank/DDBJ databases">
        <title>WGS of actinobacteria.</title>
        <authorList>
            <person name="Thawai C."/>
        </authorList>
    </citation>
    <scope>NUCLEOTIDE SEQUENCE</scope>
    <source>
        <strain evidence="2">DSM 42010</strain>
    </source>
</reference>
<keyword evidence="3" id="KW-1185">Reference proteome</keyword>
<evidence type="ECO:0000313" key="2">
    <source>
        <dbReference type="EMBL" id="MCQ8832244.1"/>
    </source>
</evidence>